<keyword evidence="3" id="KW-0677">Repeat</keyword>
<comment type="similarity">
    <text evidence="1">Belongs to the disease resistance NB-LRR family.</text>
</comment>
<dbReference type="Gene3D" id="1.10.8.430">
    <property type="entry name" value="Helical domain of apoptotic protease-activating factors"/>
    <property type="match status" value="1"/>
</dbReference>
<dbReference type="InterPro" id="IPR042197">
    <property type="entry name" value="Apaf_helical"/>
</dbReference>
<dbReference type="Proteomes" id="UP001188597">
    <property type="component" value="Unassembled WGS sequence"/>
</dbReference>
<proteinExistence type="inferred from homology"/>
<dbReference type="PANTHER" id="PTHR33463:SF169">
    <property type="entry name" value="AAA+ ATPASE DOMAIN-CONTAINING PROTEIN"/>
    <property type="match status" value="1"/>
</dbReference>
<keyword evidence="4" id="KW-0611">Plant defense</keyword>
<evidence type="ECO:0000313" key="8">
    <source>
        <dbReference type="Proteomes" id="UP001188597"/>
    </source>
</evidence>
<gene>
    <name evidence="7" type="ORF">RJ639_039415</name>
</gene>
<name>A0AA88WIV0_9ASTE</name>
<dbReference type="FunFam" id="3.40.50.300:FF:001091">
    <property type="entry name" value="Probable disease resistance protein At1g61300"/>
    <property type="match status" value="1"/>
</dbReference>
<keyword evidence="8" id="KW-1185">Reference proteome</keyword>
<dbReference type="EMBL" id="JAVXUP010000435">
    <property type="protein sequence ID" value="KAK3027948.1"/>
    <property type="molecule type" value="Genomic_DNA"/>
</dbReference>
<protein>
    <recommendedName>
        <fullName evidence="6">NB-ARC domain-containing protein</fullName>
    </recommendedName>
</protein>
<accession>A0AA88WIV0</accession>
<dbReference type="AlphaFoldDB" id="A0AA88WIV0"/>
<keyword evidence="5" id="KW-0067">ATP-binding</keyword>
<dbReference type="InterPro" id="IPR002182">
    <property type="entry name" value="NB-ARC"/>
</dbReference>
<evidence type="ECO:0000259" key="6">
    <source>
        <dbReference type="Pfam" id="PF00931"/>
    </source>
</evidence>
<dbReference type="PANTHER" id="PTHR33463">
    <property type="entry name" value="NB-ARC DOMAIN-CONTAINING PROTEIN-RELATED"/>
    <property type="match status" value="1"/>
</dbReference>
<dbReference type="GO" id="GO:0043531">
    <property type="term" value="F:ADP binding"/>
    <property type="evidence" value="ECO:0007669"/>
    <property type="project" value="InterPro"/>
</dbReference>
<dbReference type="SUPFAM" id="SSF52058">
    <property type="entry name" value="L domain-like"/>
    <property type="match status" value="1"/>
</dbReference>
<dbReference type="InterPro" id="IPR036388">
    <property type="entry name" value="WH-like_DNA-bd_sf"/>
</dbReference>
<evidence type="ECO:0000256" key="1">
    <source>
        <dbReference type="ARBA" id="ARBA00008894"/>
    </source>
</evidence>
<organism evidence="7 8">
    <name type="scientific">Escallonia herrerae</name>
    <dbReference type="NCBI Taxonomy" id="1293975"/>
    <lineage>
        <taxon>Eukaryota</taxon>
        <taxon>Viridiplantae</taxon>
        <taxon>Streptophyta</taxon>
        <taxon>Embryophyta</taxon>
        <taxon>Tracheophyta</taxon>
        <taxon>Spermatophyta</taxon>
        <taxon>Magnoliopsida</taxon>
        <taxon>eudicotyledons</taxon>
        <taxon>Gunneridae</taxon>
        <taxon>Pentapetalae</taxon>
        <taxon>asterids</taxon>
        <taxon>campanulids</taxon>
        <taxon>Escalloniales</taxon>
        <taxon>Escalloniaceae</taxon>
        <taxon>Escallonia</taxon>
    </lineage>
</organism>
<dbReference type="Gene3D" id="1.10.10.10">
    <property type="entry name" value="Winged helix-like DNA-binding domain superfamily/Winged helix DNA-binding domain"/>
    <property type="match status" value="1"/>
</dbReference>
<evidence type="ECO:0000256" key="4">
    <source>
        <dbReference type="ARBA" id="ARBA00022821"/>
    </source>
</evidence>
<dbReference type="SUPFAM" id="SSF52540">
    <property type="entry name" value="P-loop containing nucleoside triphosphate hydrolases"/>
    <property type="match status" value="1"/>
</dbReference>
<dbReference type="InterPro" id="IPR027417">
    <property type="entry name" value="P-loop_NTPase"/>
</dbReference>
<keyword evidence="2" id="KW-0433">Leucine-rich repeat</keyword>
<keyword evidence="5" id="KW-0547">Nucleotide-binding</keyword>
<comment type="caution">
    <text evidence="7">The sequence shown here is derived from an EMBL/GenBank/DDBJ whole genome shotgun (WGS) entry which is preliminary data.</text>
</comment>
<dbReference type="InterPro" id="IPR032675">
    <property type="entry name" value="LRR_dom_sf"/>
</dbReference>
<dbReference type="Gene3D" id="3.40.50.300">
    <property type="entry name" value="P-loop containing nucleotide triphosphate hydrolases"/>
    <property type="match status" value="1"/>
</dbReference>
<dbReference type="InterPro" id="IPR050905">
    <property type="entry name" value="Plant_NBS-LRR"/>
</dbReference>
<sequence>MILEIIIALLSKAGDYLVPPVGRQIRYFHRYRENVVEDFGKQVEKLGELVNETKRNGDLVKVDVQKWLTKVDQILLEAEAFEGEIKLNKRCFGIGWCPDWSSRYKLSKEVRKKAAVAVELLGDGKMDNVFCCCRVHYATMDRVMRALQDDECDIVGVYGMRGIGRTTFVKELAKKAMENKLFDCVAMAVVSQTPNLRKIQGQVADMLGLRLGEESEFGRAGRIHARLDNEKRVLIILDDIWDKVDLAAIGIPYGSGHKGLKIILTTRRENVCSVMGRRIKKFPLSFLSMEESWNLFRENAGAAIDSSTLNTVAMEVARKCRGLPLALVTVGRALQDKDLGEWKTALKQLKKSTPLNVWEVEHDFFSCLKLSYDYLESEEIKQFVLFCCLFPEDHDISVEDLGRFGMGKGLFRDEEARCQAQAIVKHLKASCLLLDSDKEGCVKMHDTVRDVGISIASRDNGTFLVRAGSGLKDWLKKETFEHYTDISLMTNDIQKLPRWLQCPSLEVLLLGENEGFEEIPNAFFEGMPQLRVLDLSERIGVRSLPLVSKTLDTTSLSQILKCLQTLHLNNCKLGNLAILGKLKKLEVLSFRGSDIQIFPAEIGGLNNLRLLDLSFCQFFQSIPPNVLSQLSQLEELYMGCSFRKWSVQGTGGERSHASLSELRLLHRLVILCLELESMACFPTDLHLHNFTLRLRFNQMLPQIKKLAPSNMLTDEVKVLFNSADGATLFCLMEDSMTEVAGMNLGLNVVKTLTLSACINMSSLARAENSSDLPAVFTALE</sequence>
<evidence type="ECO:0000256" key="2">
    <source>
        <dbReference type="ARBA" id="ARBA00022614"/>
    </source>
</evidence>
<evidence type="ECO:0000256" key="5">
    <source>
        <dbReference type="ARBA" id="ARBA00022840"/>
    </source>
</evidence>
<evidence type="ECO:0000256" key="3">
    <source>
        <dbReference type="ARBA" id="ARBA00022737"/>
    </source>
</evidence>
<reference evidence="7" key="1">
    <citation type="submission" date="2022-12" db="EMBL/GenBank/DDBJ databases">
        <title>Draft genome assemblies for two species of Escallonia (Escalloniales).</title>
        <authorList>
            <person name="Chanderbali A."/>
            <person name="Dervinis C."/>
            <person name="Anghel I."/>
            <person name="Soltis D."/>
            <person name="Soltis P."/>
            <person name="Zapata F."/>
        </authorList>
    </citation>
    <scope>NUCLEOTIDE SEQUENCE</scope>
    <source>
        <strain evidence="7">UCBG64.0493</strain>
        <tissue evidence="7">Leaf</tissue>
    </source>
</reference>
<feature type="domain" description="NB-ARC" evidence="6">
    <location>
        <begin position="139"/>
        <end position="302"/>
    </location>
</feature>
<dbReference type="GO" id="GO:0006952">
    <property type="term" value="P:defense response"/>
    <property type="evidence" value="ECO:0007669"/>
    <property type="project" value="UniProtKB-KW"/>
</dbReference>
<dbReference type="PRINTS" id="PR00364">
    <property type="entry name" value="DISEASERSIST"/>
</dbReference>
<dbReference type="Gene3D" id="3.80.10.10">
    <property type="entry name" value="Ribonuclease Inhibitor"/>
    <property type="match status" value="1"/>
</dbReference>
<dbReference type="Pfam" id="PF00931">
    <property type="entry name" value="NB-ARC"/>
    <property type="match status" value="1"/>
</dbReference>
<evidence type="ECO:0000313" key="7">
    <source>
        <dbReference type="EMBL" id="KAK3027948.1"/>
    </source>
</evidence>
<dbReference type="GO" id="GO:0005524">
    <property type="term" value="F:ATP binding"/>
    <property type="evidence" value="ECO:0007669"/>
    <property type="project" value="UniProtKB-KW"/>
</dbReference>